<name>A0A382PG31_9ZZZZ</name>
<dbReference type="EMBL" id="UINC01107163">
    <property type="protein sequence ID" value="SVC72333.1"/>
    <property type="molecule type" value="Genomic_DNA"/>
</dbReference>
<sequence>MAPVCHGVCHRYKPNWLGMAAGSVRYTDTTCRCTTCATWLIIESGIIGNRCRCCNTLVKRKPKAKDNRQKLQQRSMGAKAVLVCKVE</sequence>
<gene>
    <name evidence="1" type="ORF">METZ01_LOCUS325187</name>
</gene>
<accession>A0A382PG31</accession>
<proteinExistence type="predicted"/>
<dbReference type="AlphaFoldDB" id="A0A382PG31"/>
<protein>
    <submittedName>
        <fullName evidence="1">Uncharacterized protein</fullName>
    </submittedName>
</protein>
<organism evidence="1">
    <name type="scientific">marine metagenome</name>
    <dbReference type="NCBI Taxonomy" id="408172"/>
    <lineage>
        <taxon>unclassified sequences</taxon>
        <taxon>metagenomes</taxon>
        <taxon>ecological metagenomes</taxon>
    </lineage>
</organism>
<reference evidence="1" key="1">
    <citation type="submission" date="2018-05" db="EMBL/GenBank/DDBJ databases">
        <authorList>
            <person name="Lanie J.A."/>
            <person name="Ng W.-L."/>
            <person name="Kazmierczak K.M."/>
            <person name="Andrzejewski T.M."/>
            <person name="Davidsen T.M."/>
            <person name="Wayne K.J."/>
            <person name="Tettelin H."/>
            <person name="Glass J.I."/>
            <person name="Rusch D."/>
            <person name="Podicherti R."/>
            <person name="Tsui H.-C.T."/>
            <person name="Winkler M.E."/>
        </authorList>
    </citation>
    <scope>NUCLEOTIDE SEQUENCE</scope>
</reference>
<evidence type="ECO:0000313" key="1">
    <source>
        <dbReference type="EMBL" id="SVC72333.1"/>
    </source>
</evidence>